<evidence type="ECO:0000313" key="1">
    <source>
        <dbReference type="EMBL" id="MBM6499626.1"/>
    </source>
</evidence>
<dbReference type="EMBL" id="JACSOD020000486">
    <property type="protein sequence ID" value="MBM6499626.1"/>
    <property type="molecule type" value="Genomic_DNA"/>
</dbReference>
<name>A0ABS2CXE3_9FLAO</name>
<dbReference type="RefSeq" id="WP_187657345.1">
    <property type="nucleotide sequence ID" value="NZ_JACSOD020000486.1"/>
</dbReference>
<gene>
    <name evidence="1" type="ORF">H9X54_010005</name>
</gene>
<dbReference type="SUPFAM" id="SSF158446">
    <property type="entry name" value="IVS-encoded protein-like"/>
    <property type="match status" value="1"/>
</dbReference>
<dbReference type="PANTHER" id="PTHR38471:SF2">
    <property type="entry name" value="FOUR HELIX BUNDLE PROTEIN"/>
    <property type="match status" value="1"/>
</dbReference>
<accession>A0ABS2CXE3</accession>
<proteinExistence type="predicted"/>
<reference evidence="1 2" key="1">
    <citation type="submission" date="2021-02" db="EMBL/GenBank/DDBJ databases">
        <authorList>
            <person name="Jung H.S."/>
            <person name="Chun B.H."/>
            <person name="Jeon C.O."/>
        </authorList>
    </citation>
    <scope>NUCLEOTIDE SEQUENCE [LARGE SCALE GENOMIC DNA]</scope>
    <source>
        <strain evidence="1 2">LMG 25203</strain>
    </source>
</reference>
<dbReference type="Proteomes" id="UP000759529">
    <property type="component" value="Unassembled WGS sequence"/>
</dbReference>
<dbReference type="PANTHER" id="PTHR38471">
    <property type="entry name" value="FOUR HELIX BUNDLE PROTEIN"/>
    <property type="match status" value="1"/>
</dbReference>
<dbReference type="Gene3D" id="1.20.1440.60">
    <property type="entry name" value="23S rRNA-intervening sequence"/>
    <property type="match status" value="1"/>
</dbReference>
<dbReference type="NCBIfam" id="TIGR02436">
    <property type="entry name" value="four helix bundle protein"/>
    <property type="match status" value="1"/>
</dbReference>
<dbReference type="PIRSF" id="PIRSF035652">
    <property type="entry name" value="CHP02436"/>
    <property type="match status" value="1"/>
</dbReference>
<dbReference type="Pfam" id="PF05635">
    <property type="entry name" value="23S_rRNA_IVP"/>
    <property type="match status" value="1"/>
</dbReference>
<evidence type="ECO:0000313" key="2">
    <source>
        <dbReference type="Proteomes" id="UP000759529"/>
    </source>
</evidence>
<dbReference type="InterPro" id="IPR036583">
    <property type="entry name" value="23S_rRNA_IVS_sf"/>
</dbReference>
<organism evidence="1 2">
    <name type="scientific">Flavobacterium macrobrachii</name>
    <dbReference type="NCBI Taxonomy" id="591204"/>
    <lineage>
        <taxon>Bacteria</taxon>
        <taxon>Pseudomonadati</taxon>
        <taxon>Bacteroidota</taxon>
        <taxon>Flavobacteriia</taxon>
        <taxon>Flavobacteriales</taxon>
        <taxon>Flavobacteriaceae</taxon>
        <taxon>Flavobacterium</taxon>
    </lineage>
</organism>
<keyword evidence="2" id="KW-1185">Reference proteome</keyword>
<protein>
    <submittedName>
        <fullName evidence="1">Four helix bundle protein</fullName>
    </submittedName>
</protein>
<dbReference type="InterPro" id="IPR012657">
    <property type="entry name" value="23S_rRNA-intervening_sequence"/>
</dbReference>
<comment type="caution">
    <text evidence="1">The sequence shown here is derived from an EMBL/GenBank/DDBJ whole genome shotgun (WGS) entry which is preliminary data.</text>
</comment>
<sequence>MTNEQLKNRTKAFSLRILELVEIMPNSISSRVVINQLAKSGTSVGANYRAVCRARSDKEFVAKLNIVLEEADECQFWLEIIQEMNWIKQASDLDLIMKEASELVAIFVSTLKTVNNRINNK</sequence>